<dbReference type="Proteomes" id="UP000824469">
    <property type="component" value="Unassembled WGS sequence"/>
</dbReference>
<proteinExistence type="predicted"/>
<feature type="non-terminal residue" evidence="1">
    <location>
        <position position="1"/>
    </location>
</feature>
<keyword evidence="2" id="KW-1185">Reference proteome</keyword>
<sequence length="119" mass="13485">VYTFPISLIKDENPCLKSLKGRKPLMVELAFGTNTLEEGYLVDFLACFHLLENSKDKNDDSSEVVRMRVRMHVVRQEMLAAAQDFSGRDITMVSKPTILPPEGYACKKITTSTFAIKKR</sequence>
<dbReference type="EMBL" id="JAHRHJ020000009">
    <property type="protein sequence ID" value="KAH9302054.1"/>
    <property type="molecule type" value="Genomic_DNA"/>
</dbReference>
<protein>
    <submittedName>
        <fullName evidence="1">Uncharacterized protein</fullName>
    </submittedName>
</protein>
<gene>
    <name evidence="1" type="ORF">KI387_013637</name>
</gene>
<accession>A0AA38CT50</accession>
<comment type="caution">
    <text evidence="1">The sequence shown here is derived from an EMBL/GenBank/DDBJ whole genome shotgun (WGS) entry which is preliminary data.</text>
</comment>
<dbReference type="AlphaFoldDB" id="A0AA38CT50"/>
<organism evidence="1 2">
    <name type="scientific">Taxus chinensis</name>
    <name type="common">Chinese yew</name>
    <name type="synonym">Taxus wallichiana var. chinensis</name>
    <dbReference type="NCBI Taxonomy" id="29808"/>
    <lineage>
        <taxon>Eukaryota</taxon>
        <taxon>Viridiplantae</taxon>
        <taxon>Streptophyta</taxon>
        <taxon>Embryophyta</taxon>
        <taxon>Tracheophyta</taxon>
        <taxon>Spermatophyta</taxon>
        <taxon>Pinopsida</taxon>
        <taxon>Pinidae</taxon>
        <taxon>Conifers II</taxon>
        <taxon>Cupressales</taxon>
        <taxon>Taxaceae</taxon>
        <taxon>Taxus</taxon>
    </lineage>
</organism>
<evidence type="ECO:0000313" key="2">
    <source>
        <dbReference type="Proteomes" id="UP000824469"/>
    </source>
</evidence>
<evidence type="ECO:0000313" key="1">
    <source>
        <dbReference type="EMBL" id="KAH9302054.1"/>
    </source>
</evidence>
<reference evidence="1 2" key="1">
    <citation type="journal article" date="2021" name="Nat. Plants">
        <title>The Taxus genome provides insights into paclitaxel biosynthesis.</title>
        <authorList>
            <person name="Xiong X."/>
            <person name="Gou J."/>
            <person name="Liao Q."/>
            <person name="Li Y."/>
            <person name="Zhou Q."/>
            <person name="Bi G."/>
            <person name="Li C."/>
            <person name="Du R."/>
            <person name="Wang X."/>
            <person name="Sun T."/>
            <person name="Guo L."/>
            <person name="Liang H."/>
            <person name="Lu P."/>
            <person name="Wu Y."/>
            <person name="Zhang Z."/>
            <person name="Ro D.K."/>
            <person name="Shang Y."/>
            <person name="Huang S."/>
            <person name="Yan J."/>
        </authorList>
    </citation>
    <scope>NUCLEOTIDE SEQUENCE [LARGE SCALE GENOMIC DNA]</scope>
    <source>
        <strain evidence="1">Ta-2019</strain>
    </source>
</reference>
<feature type="non-terminal residue" evidence="1">
    <location>
        <position position="119"/>
    </location>
</feature>
<name>A0AA38CT50_TAXCH</name>